<protein>
    <recommendedName>
        <fullName evidence="5">Alkaline shock protein</fullName>
    </recommendedName>
</protein>
<evidence type="ECO:0000256" key="1">
    <source>
        <dbReference type="ARBA" id="ARBA00005721"/>
    </source>
</evidence>
<gene>
    <name evidence="3" type="ORF">FC91_GL002795</name>
</gene>
<name>A0A0R1XBB2_9LACO</name>
<dbReference type="Proteomes" id="UP000050949">
    <property type="component" value="Unassembled WGS sequence"/>
</dbReference>
<dbReference type="PANTHER" id="PTHR34297:SF1">
    <property type="entry name" value="ASP23_GLS24 FAMILY ENVELOPE STRESS RESPONSE PROTEIN"/>
    <property type="match status" value="1"/>
</dbReference>
<sequence length="157" mass="16824">MMAEDKRIVLAAEPDHSGDIEITPEVLAVVLGIAAQQVDGVYAMRGSLANNISSLLGKDSHGQGVKLTTLDDGRLSADIYVYLRYGVSVPKVALALQKSLREQLLFMTDLQLAEVNVHVDGLVPEKQAKQDPADLFSDDNEDSADPAAAKEAGVKHD</sequence>
<dbReference type="InterPro" id="IPR005531">
    <property type="entry name" value="Asp23"/>
</dbReference>
<dbReference type="eggNOG" id="COG1302">
    <property type="taxonomic scope" value="Bacteria"/>
</dbReference>
<dbReference type="PANTHER" id="PTHR34297">
    <property type="entry name" value="HYPOTHETICAL CYTOSOLIC PROTEIN-RELATED"/>
    <property type="match status" value="1"/>
</dbReference>
<dbReference type="AlphaFoldDB" id="A0A0R1XBB2"/>
<comment type="caution">
    <text evidence="3">The sequence shown here is derived from an EMBL/GenBank/DDBJ whole genome shotgun (WGS) entry which is preliminary data.</text>
</comment>
<organism evidence="3 4">
    <name type="scientific">Schleiferilactobacillus harbinensis DSM 16991</name>
    <dbReference type="NCBI Taxonomy" id="1122147"/>
    <lineage>
        <taxon>Bacteria</taxon>
        <taxon>Bacillati</taxon>
        <taxon>Bacillota</taxon>
        <taxon>Bacilli</taxon>
        <taxon>Lactobacillales</taxon>
        <taxon>Lactobacillaceae</taxon>
        <taxon>Schleiferilactobacillus</taxon>
    </lineage>
</organism>
<evidence type="ECO:0000313" key="4">
    <source>
        <dbReference type="Proteomes" id="UP000050949"/>
    </source>
</evidence>
<evidence type="ECO:0000256" key="2">
    <source>
        <dbReference type="SAM" id="MobiDB-lite"/>
    </source>
</evidence>
<accession>A0A0R1XBB2</accession>
<dbReference type="EMBL" id="AZFW01000058">
    <property type="protein sequence ID" value="KRM27013.1"/>
    <property type="molecule type" value="Genomic_DNA"/>
</dbReference>
<reference evidence="3 4" key="1">
    <citation type="journal article" date="2015" name="Genome Announc.">
        <title>Expanding the biotechnology potential of lactobacilli through comparative genomics of 213 strains and associated genera.</title>
        <authorList>
            <person name="Sun Z."/>
            <person name="Harris H.M."/>
            <person name="McCann A."/>
            <person name="Guo C."/>
            <person name="Argimon S."/>
            <person name="Zhang W."/>
            <person name="Yang X."/>
            <person name="Jeffery I.B."/>
            <person name="Cooney J.C."/>
            <person name="Kagawa T.F."/>
            <person name="Liu W."/>
            <person name="Song Y."/>
            <person name="Salvetti E."/>
            <person name="Wrobel A."/>
            <person name="Rasinkangas P."/>
            <person name="Parkhill J."/>
            <person name="Rea M.C."/>
            <person name="O'Sullivan O."/>
            <person name="Ritari J."/>
            <person name="Douillard F.P."/>
            <person name="Paul Ross R."/>
            <person name="Yang R."/>
            <person name="Briner A.E."/>
            <person name="Felis G.E."/>
            <person name="de Vos W.M."/>
            <person name="Barrangou R."/>
            <person name="Klaenhammer T.R."/>
            <person name="Caufield P.W."/>
            <person name="Cui Y."/>
            <person name="Zhang H."/>
            <person name="O'Toole P.W."/>
        </authorList>
    </citation>
    <scope>NUCLEOTIDE SEQUENCE [LARGE SCALE GENOMIC DNA]</scope>
    <source>
        <strain evidence="3 4">DSM 16991</strain>
    </source>
</reference>
<evidence type="ECO:0000313" key="3">
    <source>
        <dbReference type="EMBL" id="KRM27013.1"/>
    </source>
</evidence>
<dbReference type="PATRIC" id="fig|1122147.4.peg.2881"/>
<comment type="similarity">
    <text evidence="1">Belongs to the asp23 family.</text>
</comment>
<evidence type="ECO:0008006" key="5">
    <source>
        <dbReference type="Google" id="ProtNLM"/>
    </source>
</evidence>
<dbReference type="Pfam" id="PF03780">
    <property type="entry name" value="Asp23"/>
    <property type="match status" value="1"/>
</dbReference>
<feature type="region of interest" description="Disordered" evidence="2">
    <location>
        <begin position="128"/>
        <end position="157"/>
    </location>
</feature>
<proteinExistence type="inferred from homology"/>